<proteinExistence type="predicted"/>
<evidence type="ECO:0000313" key="3">
    <source>
        <dbReference type="Proteomes" id="UP001153069"/>
    </source>
</evidence>
<evidence type="ECO:0000313" key="2">
    <source>
        <dbReference type="EMBL" id="CAB9517483.1"/>
    </source>
</evidence>
<reference evidence="2" key="1">
    <citation type="submission" date="2020-06" db="EMBL/GenBank/DDBJ databases">
        <authorList>
            <consortium name="Plant Systems Biology data submission"/>
        </authorList>
    </citation>
    <scope>NUCLEOTIDE SEQUENCE</scope>
    <source>
        <strain evidence="2">D6</strain>
    </source>
</reference>
<protein>
    <submittedName>
        <fullName evidence="2">Uncharacterized protein</fullName>
    </submittedName>
</protein>
<gene>
    <name evidence="2" type="ORF">SEMRO_859_G212060.1</name>
</gene>
<sequence>MVAFVSSFVTTTTASGFLCHQGQQQCVSIGPRTKKEFSFAIQSTAPDDDNVSQGESPEPQKPKSRLAQLAEDWLEEEQDDELQLYWERFESNKANPSSLVCKQPSADSDSDNNDEEQLLTTEQRLERYFGRKGIHKSNERKYAPLMEKVIAKAQAATTPEEAMLALEPVQPYLQPRTRLGGTALYELLVAIWQRDGILNEDLLQELRQNPHIKRKVQQLIKMESPPSRNPSFWQGFLDSTSNNSWWN</sequence>
<feature type="compositionally biased region" description="Acidic residues" evidence="1">
    <location>
        <begin position="108"/>
        <end position="117"/>
    </location>
</feature>
<dbReference type="OrthoDB" id="10611012at2759"/>
<name>A0A9N8HNY4_9STRA</name>
<accession>A0A9N8HNY4</accession>
<dbReference type="Proteomes" id="UP001153069">
    <property type="component" value="Unassembled WGS sequence"/>
</dbReference>
<feature type="compositionally biased region" description="Polar residues" evidence="1">
    <location>
        <begin position="44"/>
        <end position="55"/>
    </location>
</feature>
<dbReference type="EMBL" id="CAICTM010000858">
    <property type="protein sequence ID" value="CAB9517483.1"/>
    <property type="molecule type" value="Genomic_DNA"/>
</dbReference>
<feature type="region of interest" description="Disordered" evidence="1">
    <location>
        <begin position="96"/>
        <end position="117"/>
    </location>
</feature>
<keyword evidence="3" id="KW-1185">Reference proteome</keyword>
<comment type="caution">
    <text evidence="2">The sequence shown here is derived from an EMBL/GenBank/DDBJ whole genome shotgun (WGS) entry which is preliminary data.</text>
</comment>
<dbReference type="AlphaFoldDB" id="A0A9N8HNY4"/>
<organism evidence="2 3">
    <name type="scientific">Seminavis robusta</name>
    <dbReference type="NCBI Taxonomy" id="568900"/>
    <lineage>
        <taxon>Eukaryota</taxon>
        <taxon>Sar</taxon>
        <taxon>Stramenopiles</taxon>
        <taxon>Ochrophyta</taxon>
        <taxon>Bacillariophyta</taxon>
        <taxon>Bacillariophyceae</taxon>
        <taxon>Bacillariophycidae</taxon>
        <taxon>Naviculales</taxon>
        <taxon>Naviculaceae</taxon>
        <taxon>Seminavis</taxon>
    </lineage>
</organism>
<evidence type="ECO:0000256" key="1">
    <source>
        <dbReference type="SAM" id="MobiDB-lite"/>
    </source>
</evidence>
<feature type="region of interest" description="Disordered" evidence="1">
    <location>
        <begin position="44"/>
        <end position="66"/>
    </location>
</feature>